<dbReference type="Proteomes" id="UP000290191">
    <property type="component" value="Unassembled WGS sequence"/>
</dbReference>
<comment type="subcellular location">
    <subcellularLocation>
        <location evidence="1">Membrane</location>
        <topology evidence="1">Multi-pass membrane protein</topology>
    </subcellularLocation>
</comment>
<dbReference type="STRING" id="877500.GCA_000935065_01336"/>
<dbReference type="OrthoDB" id="9778499at2"/>
<evidence type="ECO:0000313" key="7">
    <source>
        <dbReference type="Proteomes" id="UP000290191"/>
    </source>
</evidence>
<comment type="caution">
    <text evidence="6">The sequence shown here is derived from an EMBL/GenBank/DDBJ whole genome shotgun (WGS) entry which is preliminary data.</text>
</comment>
<dbReference type="AlphaFoldDB" id="A0A4Q0Y3V8"/>
<dbReference type="Pfam" id="PF00146">
    <property type="entry name" value="NADHdh"/>
    <property type="match status" value="1"/>
</dbReference>
<reference evidence="6 7" key="1">
    <citation type="submission" date="2017-10" db="EMBL/GenBank/DDBJ databases">
        <title>Genomics of the genus Arcobacter.</title>
        <authorList>
            <person name="Perez-Cataluna A."/>
            <person name="Figueras M.J."/>
        </authorList>
    </citation>
    <scope>NUCLEOTIDE SEQUENCE [LARGE SCALE GENOMIC DNA]</scope>
    <source>
        <strain evidence="6 7">DSM 24636</strain>
    </source>
</reference>
<feature type="transmembrane region" description="Helical" evidence="5">
    <location>
        <begin position="121"/>
        <end position="142"/>
    </location>
</feature>
<keyword evidence="3 5" id="KW-1133">Transmembrane helix</keyword>
<dbReference type="GO" id="GO:0005886">
    <property type="term" value="C:plasma membrane"/>
    <property type="evidence" value="ECO:0007669"/>
    <property type="project" value="TreeGrafter"/>
</dbReference>
<dbReference type="InterPro" id="IPR052561">
    <property type="entry name" value="ComplexI_Subunit1"/>
</dbReference>
<keyword evidence="7" id="KW-1185">Reference proteome</keyword>
<accession>A0A4Q0Y3V8</accession>
<evidence type="ECO:0000256" key="5">
    <source>
        <dbReference type="SAM" id="Phobius"/>
    </source>
</evidence>
<feature type="transmembrane region" description="Helical" evidence="5">
    <location>
        <begin position="154"/>
        <end position="174"/>
    </location>
</feature>
<evidence type="ECO:0000256" key="2">
    <source>
        <dbReference type="ARBA" id="ARBA00022692"/>
    </source>
</evidence>
<sequence>MNTITFFLILFAPVYAAFFEGAQRVLKAKMQRRIGPPLMQPIFDMYKLMDKRALIVNKTHTLLGLFYFVTLWCVVGLIYMGFNLLYIIFLHLLSSIILILAGFSVKSIFSHLGSNRKLLSIVAYEPVLLLVCIAIYLVYGSFEISEILNSPSHFLSLLFVYFALLLIIPSITKLSPFDAPKAHQEIVGGIEIEFGSIFYEFLYAAKFLEMIFAYSFVYILAGSNHLLGTILVLFTFLFVNLVDNSTARIKINHMVKIVLGLGVILVSINILGSVL</sequence>
<evidence type="ECO:0000256" key="1">
    <source>
        <dbReference type="ARBA" id="ARBA00004141"/>
    </source>
</evidence>
<feature type="transmembrane region" description="Helical" evidence="5">
    <location>
        <begin position="211"/>
        <end position="242"/>
    </location>
</feature>
<evidence type="ECO:0000313" key="6">
    <source>
        <dbReference type="EMBL" id="RXJ64215.1"/>
    </source>
</evidence>
<feature type="transmembrane region" description="Helical" evidence="5">
    <location>
        <begin position="88"/>
        <end position="109"/>
    </location>
</feature>
<name>A0A4Q0Y3V8_9BACT</name>
<dbReference type="RefSeq" id="WP_044416465.1">
    <property type="nucleotide sequence ID" value="NZ_CP041070.1"/>
</dbReference>
<feature type="transmembrane region" description="Helical" evidence="5">
    <location>
        <begin position="6"/>
        <end position="26"/>
    </location>
</feature>
<evidence type="ECO:0000256" key="4">
    <source>
        <dbReference type="ARBA" id="ARBA00023136"/>
    </source>
</evidence>
<organism evidence="6 7">
    <name type="scientific">Halarcobacter anaerophilus</name>
    <dbReference type="NCBI Taxonomy" id="877500"/>
    <lineage>
        <taxon>Bacteria</taxon>
        <taxon>Pseudomonadati</taxon>
        <taxon>Campylobacterota</taxon>
        <taxon>Epsilonproteobacteria</taxon>
        <taxon>Campylobacterales</taxon>
        <taxon>Arcobacteraceae</taxon>
        <taxon>Halarcobacter</taxon>
    </lineage>
</organism>
<feature type="transmembrane region" description="Helical" evidence="5">
    <location>
        <begin position="61"/>
        <end position="82"/>
    </location>
</feature>
<dbReference type="InterPro" id="IPR001694">
    <property type="entry name" value="NADH_UbQ_OxRdtase_su1/FPO"/>
</dbReference>
<protein>
    <submittedName>
        <fullName evidence="6">EchB</fullName>
    </submittedName>
</protein>
<dbReference type="EMBL" id="PDKO01000002">
    <property type="protein sequence ID" value="RXJ64215.1"/>
    <property type="molecule type" value="Genomic_DNA"/>
</dbReference>
<evidence type="ECO:0000256" key="3">
    <source>
        <dbReference type="ARBA" id="ARBA00022989"/>
    </source>
</evidence>
<keyword evidence="4 5" id="KW-0472">Membrane</keyword>
<dbReference type="PANTHER" id="PTHR43359:SF1">
    <property type="entry name" value="FORMATE HYDROGENLYASE SUBUNIT 4-RELATED"/>
    <property type="match status" value="1"/>
</dbReference>
<gene>
    <name evidence="6" type="ORF">CRV06_04595</name>
</gene>
<feature type="transmembrane region" description="Helical" evidence="5">
    <location>
        <begin position="254"/>
        <end position="274"/>
    </location>
</feature>
<proteinExistence type="predicted"/>
<keyword evidence="2 5" id="KW-0812">Transmembrane</keyword>
<dbReference type="PANTHER" id="PTHR43359">
    <property type="entry name" value="FORMATE HYDROGENLYASE SUBUNIT 4"/>
    <property type="match status" value="1"/>
</dbReference>